<evidence type="ECO:0000313" key="2">
    <source>
        <dbReference type="Proteomes" id="UP000658980"/>
    </source>
</evidence>
<comment type="caution">
    <text evidence="1">The sequence shown here is derived from an EMBL/GenBank/DDBJ whole genome shotgun (WGS) entry which is preliminary data.</text>
</comment>
<dbReference type="RefSeq" id="WP_191715184.1">
    <property type="nucleotide sequence ID" value="NZ_JACSPU010000003.1"/>
</dbReference>
<accession>A0ABR8WD50</accession>
<dbReference type="Gene3D" id="3.40.50.10600">
    <property type="entry name" value="SpoIIaa-like domains"/>
    <property type="match status" value="1"/>
</dbReference>
<dbReference type="InterPro" id="IPR036513">
    <property type="entry name" value="STAS_dom_sf"/>
</dbReference>
<dbReference type="Proteomes" id="UP000658980">
    <property type="component" value="Unassembled WGS sequence"/>
</dbReference>
<organism evidence="1 2">
    <name type="scientific">Planococcus wigleyi</name>
    <dbReference type="NCBI Taxonomy" id="2762216"/>
    <lineage>
        <taxon>Bacteria</taxon>
        <taxon>Bacillati</taxon>
        <taxon>Bacillota</taxon>
        <taxon>Bacilli</taxon>
        <taxon>Bacillales</taxon>
        <taxon>Caryophanaceae</taxon>
        <taxon>Planococcus</taxon>
    </lineage>
</organism>
<sequence>MLTFIPSQDSQTIAFKIEGTITKENLQELEREISERFSKDQPFNAYAVIGQVKVPTINALIEEAKIDMKRWSQYNKLAVVSEKNWLGTITDLGDLLPGIEAKHFKANEAEQAWNWIKG</sequence>
<dbReference type="InterPro" id="IPR021866">
    <property type="entry name" value="SpoIIAA-like"/>
</dbReference>
<dbReference type="InterPro" id="IPR038396">
    <property type="entry name" value="SpoIIAA-like_sf"/>
</dbReference>
<keyword evidence="2" id="KW-1185">Reference proteome</keyword>
<proteinExistence type="predicted"/>
<reference evidence="1 2" key="1">
    <citation type="submission" date="2020-08" db="EMBL/GenBank/DDBJ databases">
        <title>A Genomic Blueprint of the Chicken Gut Microbiome.</title>
        <authorList>
            <person name="Gilroy R."/>
            <person name="Ravi A."/>
            <person name="Getino M."/>
            <person name="Pursley I."/>
            <person name="Horton D.L."/>
            <person name="Alikhan N.-F."/>
            <person name="Baker D."/>
            <person name="Gharbi K."/>
            <person name="Hall N."/>
            <person name="Watson M."/>
            <person name="Adriaenssens E.M."/>
            <person name="Foster-Nyarko E."/>
            <person name="Jarju S."/>
            <person name="Secka A."/>
            <person name="Antonio M."/>
            <person name="Oren A."/>
            <person name="Chaudhuri R."/>
            <person name="La Ragione R.M."/>
            <person name="Hildebrand F."/>
            <person name="Pallen M.J."/>
        </authorList>
    </citation>
    <scope>NUCLEOTIDE SEQUENCE [LARGE SCALE GENOMIC DNA]</scope>
    <source>
        <strain evidence="1 2">Sa1BUA13</strain>
    </source>
</reference>
<dbReference type="SUPFAM" id="SSF52091">
    <property type="entry name" value="SpoIIaa-like"/>
    <property type="match status" value="1"/>
</dbReference>
<evidence type="ECO:0000313" key="1">
    <source>
        <dbReference type="EMBL" id="MBD8014954.1"/>
    </source>
</evidence>
<gene>
    <name evidence="1" type="ORF">H9630_08995</name>
</gene>
<name>A0ABR8WD50_9BACL</name>
<dbReference type="EMBL" id="JACSPU010000003">
    <property type="protein sequence ID" value="MBD8014954.1"/>
    <property type="molecule type" value="Genomic_DNA"/>
</dbReference>
<protein>
    <submittedName>
        <fullName evidence="1">STAS/SEC14 domain-containing protein</fullName>
    </submittedName>
</protein>
<dbReference type="Pfam" id="PF11964">
    <property type="entry name" value="SpoIIAA-like"/>
    <property type="match status" value="1"/>
</dbReference>